<dbReference type="EMBL" id="WOTE01000002">
    <property type="protein sequence ID" value="NHO39021.1"/>
    <property type="molecule type" value="Genomic_DNA"/>
</dbReference>
<dbReference type="GO" id="GO:0071596">
    <property type="term" value="P:ubiquitin-dependent protein catabolic process via the N-end rule pathway"/>
    <property type="evidence" value="ECO:0007669"/>
    <property type="project" value="InterPro"/>
</dbReference>
<evidence type="ECO:0000259" key="6">
    <source>
        <dbReference type="Pfam" id="PF04377"/>
    </source>
</evidence>
<sequence length="257" mass="29254">MTSPLRNPQFFYTTTPQPCPYLGGRMERKILADLAVPDADSLHSRLSCAGFRRSHTLAYAPLCEGCSACIPIRLPVADFTPSRTQRRVWNRNTDLTATLLPPTATGEQYTLFRHYLNTRHADGEMASMGPRDYRIMVEETTVDTQIIEFRTPDQKLVAVSLTDTLDDGLSAVYSFYDPQLPARSLGSYVVLFLVRQTYLLRRPYLYLGYWIPGSPKMAYKSSFRPAEILRQDTWQALDLSQPINTDRAELFPEAPLF</sequence>
<dbReference type="HAMAP" id="MF_00689">
    <property type="entry name" value="Bpt"/>
    <property type="match status" value="1"/>
</dbReference>
<comment type="function">
    <text evidence="4">Functions in the N-end rule pathway of protein degradation where it conjugates Leu from its aminoacyl-tRNA to the N-termini of proteins containing an N-terminal aspartate or glutamate.</text>
</comment>
<dbReference type="Proteomes" id="UP000657200">
    <property type="component" value="Unassembled WGS sequence"/>
</dbReference>
<keyword evidence="1 4" id="KW-0963">Cytoplasm</keyword>
<dbReference type="InterPro" id="IPR007471">
    <property type="entry name" value="N-end_Aminoacyl_Trfase_N"/>
</dbReference>
<dbReference type="PATRIC" id="fig|431306.5.peg.2378"/>
<proteinExistence type="inferred from homology"/>
<dbReference type="SUPFAM" id="SSF55729">
    <property type="entry name" value="Acyl-CoA N-acyltransferases (Nat)"/>
    <property type="match status" value="1"/>
</dbReference>
<evidence type="ECO:0000259" key="5">
    <source>
        <dbReference type="Pfam" id="PF04376"/>
    </source>
</evidence>
<protein>
    <recommendedName>
        <fullName evidence="4">Aspartate/glutamate leucyltransferase</fullName>
        <ecNumber evidence="4">2.3.2.29</ecNumber>
    </recommendedName>
</protein>
<dbReference type="GO" id="GO:0004057">
    <property type="term" value="F:arginyl-tRNA--protein transferase activity"/>
    <property type="evidence" value="ECO:0007669"/>
    <property type="project" value="InterPro"/>
</dbReference>
<comment type="subcellular location">
    <subcellularLocation>
        <location evidence="4">Cytoplasm</location>
    </subcellularLocation>
</comment>
<gene>
    <name evidence="7" type="primary">ate</name>
    <name evidence="4" type="synonym">bpt</name>
    <name evidence="7" type="ORF">AGA_2302</name>
    <name evidence="8" type="ORF">GOB80_04840</name>
</gene>
<keyword evidence="10" id="KW-1185">Reference proteome</keyword>
<comment type="catalytic activity">
    <reaction evidence="4">
        <text>N-terminal L-glutamyl-[protein] + L-leucyl-tRNA(Leu) = N-terminal L-leucyl-L-glutamyl-[protein] + tRNA(Leu) + H(+)</text>
        <dbReference type="Rhea" id="RHEA:50412"/>
        <dbReference type="Rhea" id="RHEA-COMP:9613"/>
        <dbReference type="Rhea" id="RHEA-COMP:9622"/>
        <dbReference type="Rhea" id="RHEA-COMP:12664"/>
        <dbReference type="Rhea" id="RHEA-COMP:12668"/>
        <dbReference type="ChEBI" id="CHEBI:15378"/>
        <dbReference type="ChEBI" id="CHEBI:64721"/>
        <dbReference type="ChEBI" id="CHEBI:78442"/>
        <dbReference type="ChEBI" id="CHEBI:78494"/>
        <dbReference type="ChEBI" id="CHEBI:133041"/>
        <dbReference type="EC" id="2.3.2.29"/>
    </reaction>
</comment>
<accession>A0A0U5F5U7</accession>
<dbReference type="PANTHER" id="PTHR21367:SF1">
    <property type="entry name" value="ARGINYL-TRNA--PROTEIN TRANSFERASE 1"/>
    <property type="match status" value="1"/>
</dbReference>
<feature type="domain" description="N-end aminoacyl transferase N-terminal" evidence="5">
    <location>
        <begin position="17"/>
        <end position="87"/>
    </location>
</feature>
<keyword evidence="3 4" id="KW-0012">Acyltransferase</keyword>
<dbReference type="InterPro" id="IPR016181">
    <property type="entry name" value="Acyl_CoA_acyltransferase"/>
</dbReference>
<dbReference type="NCBIfam" id="NF002346">
    <property type="entry name" value="PRK01305.2-3"/>
    <property type="match status" value="1"/>
</dbReference>
<dbReference type="GO" id="GO:0008914">
    <property type="term" value="F:leucyl-tRNA--protein transferase activity"/>
    <property type="evidence" value="ECO:0007669"/>
    <property type="project" value="UniProtKB-UniRule"/>
</dbReference>
<dbReference type="GO" id="GO:0005737">
    <property type="term" value="C:cytoplasm"/>
    <property type="evidence" value="ECO:0007669"/>
    <property type="project" value="UniProtKB-SubCell"/>
</dbReference>
<dbReference type="NCBIfam" id="NF002342">
    <property type="entry name" value="PRK01305.1-3"/>
    <property type="match status" value="1"/>
</dbReference>
<comment type="similarity">
    <text evidence="4">Belongs to the R-transferase family. Bpt subfamily.</text>
</comment>
<dbReference type="PANTHER" id="PTHR21367">
    <property type="entry name" value="ARGININE-TRNA-PROTEIN TRANSFERASE 1"/>
    <property type="match status" value="1"/>
</dbReference>
<feature type="domain" description="N-end rule aminoacyl transferase C-terminal" evidence="6">
    <location>
        <begin position="107"/>
        <end position="229"/>
    </location>
</feature>
<reference evidence="8 10" key="3">
    <citation type="journal article" date="2020" name="Int. J. Syst. Evol. Microbiol.">
        <title>Novel acetic acid bacteria from cider fermentations: Acetobacter conturbans sp. nov. and Acetobacter fallax sp. nov.</title>
        <authorList>
            <person name="Sombolestani A.S."/>
            <person name="Cleenwerck I."/>
            <person name="Cnockaert M."/>
            <person name="Borremans W."/>
            <person name="Wieme A.D."/>
            <person name="De Vuyst L."/>
            <person name="Vandamme P."/>
        </authorList>
    </citation>
    <scope>NUCLEOTIDE SEQUENCE [LARGE SCALE GENOMIC DNA]</scope>
    <source>
        <strain evidence="8 10">LMG 23848</strain>
    </source>
</reference>
<dbReference type="InterPro" id="IPR007472">
    <property type="entry name" value="N-end_Aminoacyl_Trfase_C"/>
</dbReference>
<dbReference type="NCBIfam" id="NF002343">
    <property type="entry name" value="PRK01305.1-4"/>
    <property type="match status" value="1"/>
</dbReference>
<dbReference type="RefSeq" id="WP_059024307.1">
    <property type="nucleotide sequence ID" value="NZ_JBNZCO010000002.1"/>
</dbReference>
<reference evidence="7" key="2">
    <citation type="submission" date="2014-09" db="EMBL/GenBank/DDBJ databases">
        <authorList>
            <person name="Magalhaes I.L.F."/>
            <person name="Oliveira U."/>
            <person name="Santos F.R."/>
            <person name="Vidigal T.H.D.A."/>
            <person name="Brescovit A.D."/>
            <person name="Santos A.J."/>
        </authorList>
    </citation>
    <scope>NUCLEOTIDE SEQUENCE</scope>
    <source>
        <strain evidence="7">LMG 23848T</strain>
    </source>
</reference>
<evidence type="ECO:0000256" key="3">
    <source>
        <dbReference type="ARBA" id="ARBA00023315"/>
    </source>
</evidence>
<evidence type="ECO:0000313" key="10">
    <source>
        <dbReference type="Proteomes" id="UP000657200"/>
    </source>
</evidence>
<reference evidence="9" key="1">
    <citation type="submission" date="2014-09" db="EMBL/GenBank/DDBJ databases">
        <authorList>
            <person name="Illeghems K.G."/>
        </authorList>
    </citation>
    <scope>NUCLEOTIDE SEQUENCE [LARGE SCALE GENOMIC DNA]</scope>
    <source>
        <strain evidence="9">LMG 23848T</strain>
    </source>
</reference>
<comment type="catalytic activity">
    <reaction evidence="4">
        <text>N-terminal L-aspartyl-[protein] + L-leucyl-tRNA(Leu) = N-terminal L-leucyl-L-aspartyl-[protein] + tRNA(Leu) + H(+)</text>
        <dbReference type="Rhea" id="RHEA:50420"/>
        <dbReference type="Rhea" id="RHEA-COMP:9613"/>
        <dbReference type="Rhea" id="RHEA-COMP:9622"/>
        <dbReference type="Rhea" id="RHEA-COMP:12669"/>
        <dbReference type="Rhea" id="RHEA-COMP:12674"/>
        <dbReference type="ChEBI" id="CHEBI:15378"/>
        <dbReference type="ChEBI" id="CHEBI:64720"/>
        <dbReference type="ChEBI" id="CHEBI:78442"/>
        <dbReference type="ChEBI" id="CHEBI:78494"/>
        <dbReference type="ChEBI" id="CHEBI:133042"/>
        <dbReference type="EC" id="2.3.2.29"/>
    </reaction>
</comment>
<evidence type="ECO:0000313" key="8">
    <source>
        <dbReference type="EMBL" id="NHO39021.1"/>
    </source>
</evidence>
<dbReference type="Pfam" id="PF04376">
    <property type="entry name" value="ATE_N"/>
    <property type="match status" value="1"/>
</dbReference>
<evidence type="ECO:0000313" key="9">
    <source>
        <dbReference type="Proteomes" id="UP000068250"/>
    </source>
</evidence>
<name>A0A0U5F5U7_9PROT</name>
<dbReference type="OrthoDB" id="9782022at2"/>
<keyword evidence="2 4" id="KW-0808">Transferase</keyword>
<dbReference type="Proteomes" id="UP000068250">
    <property type="component" value="Chromosome I"/>
</dbReference>
<dbReference type="InterPro" id="IPR030700">
    <property type="entry name" value="N-end_Aminoacyl_Trfase"/>
</dbReference>
<dbReference type="AlphaFoldDB" id="A0A0U5F5U7"/>
<dbReference type="EMBL" id="LN609302">
    <property type="protein sequence ID" value="CEF56991.1"/>
    <property type="molecule type" value="Genomic_DNA"/>
</dbReference>
<evidence type="ECO:0000256" key="1">
    <source>
        <dbReference type="ARBA" id="ARBA00022490"/>
    </source>
</evidence>
<dbReference type="Pfam" id="PF04377">
    <property type="entry name" value="ATE_C"/>
    <property type="match status" value="1"/>
</dbReference>
<evidence type="ECO:0000256" key="4">
    <source>
        <dbReference type="HAMAP-Rule" id="MF_00689"/>
    </source>
</evidence>
<organism evidence="7 9">
    <name type="scientific">Acetobacter ghanensis</name>
    <dbReference type="NCBI Taxonomy" id="431306"/>
    <lineage>
        <taxon>Bacteria</taxon>
        <taxon>Pseudomonadati</taxon>
        <taxon>Pseudomonadota</taxon>
        <taxon>Alphaproteobacteria</taxon>
        <taxon>Acetobacterales</taxon>
        <taxon>Acetobacteraceae</taxon>
        <taxon>Acetobacter</taxon>
    </lineage>
</organism>
<dbReference type="STRING" id="431306.AGA_2302"/>
<dbReference type="PIRSF" id="PIRSF037208">
    <property type="entry name" value="ATE_pro_prd"/>
    <property type="match status" value="1"/>
</dbReference>
<evidence type="ECO:0000256" key="2">
    <source>
        <dbReference type="ARBA" id="ARBA00022679"/>
    </source>
</evidence>
<dbReference type="EC" id="2.3.2.29" evidence="4"/>
<dbReference type="InterPro" id="IPR017138">
    <property type="entry name" value="Asp_Glu_LeuTrfase"/>
</dbReference>
<evidence type="ECO:0000313" key="7">
    <source>
        <dbReference type="EMBL" id="CEF56991.1"/>
    </source>
</evidence>
<dbReference type="NCBIfam" id="NF002341">
    <property type="entry name" value="PRK01305.1-1"/>
    <property type="match status" value="1"/>
</dbReference>